<name>A0ABU3A0G1_9GAMM</name>
<feature type="chain" id="PRO_5047454884" evidence="1">
    <location>
        <begin position="28"/>
        <end position="195"/>
    </location>
</feature>
<dbReference type="Pfam" id="PF03923">
    <property type="entry name" value="Lipoprotein_16"/>
    <property type="match status" value="1"/>
</dbReference>
<reference evidence="2 3" key="1">
    <citation type="submission" date="2023-09" db="EMBL/GenBank/DDBJ databases">
        <authorList>
            <person name="Rey-Velasco X."/>
        </authorList>
    </citation>
    <scope>NUCLEOTIDE SEQUENCE [LARGE SCALE GENOMIC DNA]</scope>
    <source>
        <strain evidence="2 3">W431</strain>
    </source>
</reference>
<dbReference type="Proteomes" id="UP001266357">
    <property type="component" value="Unassembled WGS sequence"/>
</dbReference>
<keyword evidence="3" id="KW-1185">Reference proteome</keyword>
<evidence type="ECO:0000313" key="3">
    <source>
        <dbReference type="Proteomes" id="UP001266357"/>
    </source>
</evidence>
<feature type="signal peptide" evidence="1">
    <location>
        <begin position="1"/>
        <end position="27"/>
    </location>
</feature>
<dbReference type="RefSeq" id="WP_311580254.1">
    <property type="nucleotide sequence ID" value="NZ_JAVRIF010000003.1"/>
</dbReference>
<gene>
    <name evidence="2" type="ORF">RM573_08665</name>
</gene>
<evidence type="ECO:0000313" key="2">
    <source>
        <dbReference type="EMBL" id="MDT0603666.1"/>
    </source>
</evidence>
<evidence type="ECO:0000256" key="1">
    <source>
        <dbReference type="SAM" id="SignalP"/>
    </source>
</evidence>
<protein>
    <submittedName>
        <fullName evidence="2">YajG family lipoprotein</fullName>
    </submittedName>
</protein>
<accession>A0ABU3A0G1</accession>
<dbReference type="EMBL" id="JAVRIF010000003">
    <property type="protein sequence ID" value="MDT0603666.1"/>
    <property type="molecule type" value="Genomic_DNA"/>
</dbReference>
<organism evidence="2 3">
    <name type="scientific">Thalassotalea castellviae</name>
    <dbReference type="NCBI Taxonomy" id="3075612"/>
    <lineage>
        <taxon>Bacteria</taxon>
        <taxon>Pseudomonadati</taxon>
        <taxon>Pseudomonadota</taxon>
        <taxon>Gammaproteobacteria</taxon>
        <taxon>Alteromonadales</taxon>
        <taxon>Colwelliaceae</taxon>
        <taxon>Thalassotalea</taxon>
    </lineage>
</organism>
<comment type="caution">
    <text evidence="2">The sequence shown here is derived from an EMBL/GenBank/DDBJ whole genome shotgun (WGS) entry which is preliminary data.</text>
</comment>
<keyword evidence="2" id="KW-0449">Lipoprotein</keyword>
<sequence length="195" mass="21255">MHTIAHIKAQLNKLAAGLTLVLLTACANTTNKMVIAPQTPVVKSNFHAMKTAQLTVTDMRANSHVVAIHREGKAIELIPAHDHLDTVLTPLLKQAFINSGLTINNNAMNSIALFINTAEVDVYQSLMKYHTTSQLTLTAKVSAKEQTLTKTFKNKGSSEGVLSADLAVLERNLNQQISDTIALIVNDSEIQQFLK</sequence>
<proteinExistence type="predicted"/>
<keyword evidence="1" id="KW-0732">Signal</keyword>
<dbReference type="InterPro" id="IPR005619">
    <property type="entry name" value="Uncharacterised_YajG"/>
</dbReference>